<evidence type="ECO:0000313" key="3">
    <source>
        <dbReference type="Proteomes" id="UP001597546"/>
    </source>
</evidence>
<evidence type="ECO:0000259" key="1">
    <source>
        <dbReference type="PROSITE" id="PS51301"/>
    </source>
</evidence>
<organism evidence="2 3">
    <name type="scientific">Pedobacter alpinus</name>
    <dbReference type="NCBI Taxonomy" id="1590643"/>
    <lineage>
        <taxon>Bacteria</taxon>
        <taxon>Pseudomonadati</taxon>
        <taxon>Bacteroidota</taxon>
        <taxon>Sphingobacteriia</taxon>
        <taxon>Sphingobacteriales</taxon>
        <taxon>Sphingobacteriaceae</taxon>
        <taxon>Pedobacter</taxon>
    </lineage>
</organism>
<keyword evidence="3" id="KW-1185">Reference proteome</keyword>
<dbReference type="PROSITE" id="PS51301">
    <property type="entry name" value="KILA_N"/>
    <property type="match status" value="1"/>
</dbReference>
<name>A0ABW5TPU7_9SPHI</name>
<dbReference type="EMBL" id="JBHULV010000008">
    <property type="protein sequence ID" value="MFD2730793.1"/>
    <property type="molecule type" value="Genomic_DNA"/>
</dbReference>
<sequence length="277" mass="31823">MAIKNKCIEVNGVKVTINFTNQADFISLTDIARFKNLDRTDTIIQNWLRNRNTIELLGFWEQLYNPNFKPIEFDGFRKQAGLNSFTLTPKQWVEKTEAIGIVSKAGKFGGTFAHKDIAFEFASWISIEFKLYLIKEFQRLKDDESERLKLDWNLQRTLAKVNYHIHTDAIKENLIPTEIYKNKIPLVYASEADILNVALFGITAKQWRDKNSEENGNIRDQATLEQLVVLSNLESINAILINQGLSQSDRLIQLNQIAITQMKSLLKSVALKKLKSS</sequence>
<feature type="domain" description="KilA-N" evidence="1">
    <location>
        <begin position="4"/>
        <end position="140"/>
    </location>
</feature>
<reference evidence="3" key="1">
    <citation type="journal article" date="2019" name="Int. J. Syst. Evol. Microbiol.">
        <title>The Global Catalogue of Microorganisms (GCM) 10K type strain sequencing project: providing services to taxonomists for standard genome sequencing and annotation.</title>
        <authorList>
            <consortium name="The Broad Institute Genomics Platform"/>
            <consortium name="The Broad Institute Genome Sequencing Center for Infectious Disease"/>
            <person name="Wu L."/>
            <person name="Ma J."/>
        </authorList>
    </citation>
    <scope>NUCLEOTIDE SEQUENCE [LARGE SCALE GENOMIC DNA]</scope>
    <source>
        <strain evidence="3">KCTC 42456</strain>
    </source>
</reference>
<protein>
    <submittedName>
        <fullName evidence="2">KilA-N domain-containing protein</fullName>
    </submittedName>
</protein>
<dbReference type="RefSeq" id="WP_379044600.1">
    <property type="nucleotide sequence ID" value="NZ_JBHSKW010000042.1"/>
</dbReference>
<gene>
    <name evidence="2" type="ORF">ACFSSE_03680</name>
</gene>
<proteinExistence type="predicted"/>
<dbReference type="SMART" id="SM01252">
    <property type="entry name" value="KilA-N"/>
    <property type="match status" value="1"/>
</dbReference>
<comment type="caution">
    <text evidence="2">The sequence shown here is derived from an EMBL/GenBank/DDBJ whole genome shotgun (WGS) entry which is preliminary data.</text>
</comment>
<dbReference type="InterPro" id="IPR017880">
    <property type="entry name" value="KilA_N"/>
</dbReference>
<dbReference type="InterPro" id="IPR018004">
    <property type="entry name" value="KilA/APSES_HTH"/>
</dbReference>
<evidence type="ECO:0000313" key="2">
    <source>
        <dbReference type="EMBL" id="MFD2730793.1"/>
    </source>
</evidence>
<dbReference type="Pfam" id="PF04383">
    <property type="entry name" value="KilA-N"/>
    <property type="match status" value="1"/>
</dbReference>
<accession>A0ABW5TPU7</accession>
<dbReference type="Proteomes" id="UP001597546">
    <property type="component" value="Unassembled WGS sequence"/>
</dbReference>